<evidence type="ECO:0000313" key="3">
    <source>
        <dbReference type="Proteomes" id="UP000037843"/>
    </source>
</evidence>
<dbReference type="AlphaFoldDB" id="A0A7V8LT41"/>
<sequence length="277" mass="30813">MADKAALEKAIGDFEKVRDGANEAIGSKQHVKDEIQHWCEQADRFSFMLDIDDLWGNRDKMMEQAEKVWDKLVEASEGIAAPFTYLGHASDWDPELAGIITPIVTTGTGADTNLSVDWQGLGADSYAIAREDQKTALANIKSVSKLIAAELNSMADRGWKLYTDLFNKITDFMAKFYDEIGKFGNPFRLIDAIPSAVTIITNGALALRDILESYVEFFRGEYKSRQNFKSLEKTVEGFEKVGQPAQWPVSAKDRYKDGSVKGGHNDWSVKPGVITNS</sequence>
<dbReference type="GeneID" id="45762305"/>
<dbReference type="RefSeq" id="WP_043079365.1">
    <property type="nucleotide sequence ID" value="NZ_CP011530.1"/>
</dbReference>
<evidence type="ECO:0000256" key="1">
    <source>
        <dbReference type="SAM" id="MobiDB-lite"/>
    </source>
</evidence>
<feature type="region of interest" description="Disordered" evidence="1">
    <location>
        <begin position="254"/>
        <end position="277"/>
    </location>
</feature>
<dbReference type="EMBL" id="LJFO01000001">
    <property type="protein sequence ID" value="KPG17689.1"/>
    <property type="molecule type" value="Genomic_DNA"/>
</dbReference>
<name>A0A7V8LT41_9MYCO</name>
<protein>
    <submittedName>
        <fullName evidence="2">Uncharacterized protein</fullName>
    </submittedName>
</protein>
<organism evidence="2 3">
    <name type="scientific">Mycobacteroides immunogenum</name>
    <dbReference type="NCBI Taxonomy" id="83262"/>
    <lineage>
        <taxon>Bacteria</taxon>
        <taxon>Bacillati</taxon>
        <taxon>Actinomycetota</taxon>
        <taxon>Actinomycetes</taxon>
        <taxon>Mycobacteriales</taxon>
        <taxon>Mycobacteriaceae</taxon>
        <taxon>Mycobacteroides</taxon>
    </lineage>
</organism>
<proteinExistence type="predicted"/>
<comment type="caution">
    <text evidence="2">The sequence shown here is derived from an EMBL/GenBank/DDBJ whole genome shotgun (WGS) entry which is preliminary data.</text>
</comment>
<reference evidence="2 3" key="1">
    <citation type="submission" date="2015-09" db="EMBL/GenBank/DDBJ databases">
        <title>Genome Sequences of Mycobacterium immunogenum Isolates, Recuperated from a Chloraminated Drinking Water Distribution System Simulator Subjected to Episodes of Nitrification.</title>
        <authorList>
            <person name="Gomez-Alvarez V."/>
            <person name="Revetta R.P."/>
        </authorList>
    </citation>
    <scope>NUCLEOTIDE SEQUENCE [LARGE SCALE GENOMIC DNA]</scope>
    <source>
        <strain evidence="2 3">H008</strain>
    </source>
</reference>
<dbReference type="KEGG" id="miz:BAB75_00060"/>
<evidence type="ECO:0000313" key="2">
    <source>
        <dbReference type="EMBL" id="KPG17689.1"/>
    </source>
</evidence>
<accession>A0A7V8LT41</accession>
<gene>
    <name evidence="2" type="ORF">AN908_00470</name>
</gene>
<dbReference type="Proteomes" id="UP000037843">
    <property type="component" value="Unassembled WGS sequence"/>
</dbReference>